<evidence type="ECO:0000256" key="1">
    <source>
        <dbReference type="ARBA" id="ARBA00004141"/>
    </source>
</evidence>
<dbReference type="GO" id="GO:0005524">
    <property type="term" value="F:ATP binding"/>
    <property type="evidence" value="ECO:0007669"/>
    <property type="project" value="UniProtKB-KW"/>
</dbReference>
<dbReference type="EMBL" id="MK474075">
    <property type="protein sequence ID" value="QBP17595.1"/>
    <property type="molecule type" value="mRNA"/>
</dbReference>
<dbReference type="InterPro" id="IPR027417">
    <property type="entry name" value="P-loop_NTPase"/>
</dbReference>
<evidence type="ECO:0000256" key="3">
    <source>
        <dbReference type="ARBA" id="ARBA00022448"/>
    </source>
</evidence>
<comment type="subcellular location">
    <subcellularLocation>
        <location evidence="1">Membrane</location>
        <topology evidence="1">Multi-pass membrane protein</topology>
    </subcellularLocation>
</comment>
<keyword evidence="5" id="KW-0547">Nucleotide-binding</keyword>
<dbReference type="Pfam" id="PF00005">
    <property type="entry name" value="ABC_tran"/>
    <property type="match status" value="1"/>
</dbReference>
<feature type="transmembrane region" description="Helical" evidence="10">
    <location>
        <begin position="423"/>
        <end position="447"/>
    </location>
</feature>
<evidence type="ECO:0000256" key="9">
    <source>
        <dbReference type="ARBA" id="ARBA00039188"/>
    </source>
</evidence>
<keyword evidence="7 10" id="KW-1133">Transmembrane helix</keyword>
<dbReference type="InterPro" id="IPR050352">
    <property type="entry name" value="ABCG_transporters"/>
</dbReference>
<dbReference type="InterPro" id="IPR013525">
    <property type="entry name" value="ABC2_TM"/>
</dbReference>
<reference evidence="12" key="1">
    <citation type="journal article" date="2019" name="Aquat. Toxicol.">
        <title>Adverse effects, expression of defense-related genes, and oxidative stress-induced MAPK pathway in the benzo[?]pyrene-exposed rotifer Brachionus rotundiformis.</title>
        <authorList>
            <person name="Han J."/>
            <person name="Park J.C."/>
            <person name="Kang H.M."/>
            <person name="Byeon E."/>
            <person name="Yoon D.S."/>
            <person name="Lee M.C."/>
            <person name="Sayed A.E."/>
            <person name="Hwang U.K."/>
            <person name="Lee J.S."/>
        </authorList>
    </citation>
    <scope>NUCLEOTIDE SEQUENCE</scope>
</reference>
<dbReference type="CDD" id="cd03213">
    <property type="entry name" value="ABCG_EPDR"/>
    <property type="match status" value="1"/>
</dbReference>
<feature type="transmembrane region" description="Helical" evidence="10">
    <location>
        <begin position="533"/>
        <end position="553"/>
    </location>
</feature>
<dbReference type="GO" id="GO:0005886">
    <property type="term" value="C:plasma membrane"/>
    <property type="evidence" value="ECO:0007669"/>
    <property type="project" value="TreeGrafter"/>
</dbReference>
<keyword evidence="4 10" id="KW-0812">Transmembrane</keyword>
<dbReference type="PANTHER" id="PTHR48041">
    <property type="entry name" value="ABC TRANSPORTER G FAMILY MEMBER 28"/>
    <property type="match status" value="1"/>
</dbReference>
<protein>
    <recommendedName>
        <fullName evidence="9">Protein white</fullName>
    </recommendedName>
</protein>
<dbReference type="PANTHER" id="PTHR48041:SF129">
    <property type="entry name" value="PROTEIN WHITE"/>
    <property type="match status" value="1"/>
</dbReference>
<evidence type="ECO:0000256" key="5">
    <source>
        <dbReference type="ARBA" id="ARBA00022741"/>
    </source>
</evidence>
<evidence type="ECO:0000256" key="2">
    <source>
        <dbReference type="ARBA" id="ARBA00005814"/>
    </source>
</evidence>
<evidence type="ECO:0000256" key="7">
    <source>
        <dbReference type="ARBA" id="ARBA00022989"/>
    </source>
</evidence>
<evidence type="ECO:0000259" key="11">
    <source>
        <dbReference type="PROSITE" id="PS50893"/>
    </source>
</evidence>
<dbReference type="SUPFAM" id="SSF52540">
    <property type="entry name" value="P-loop containing nucleoside triphosphate hydrolases"/>
    <property type="match status" value="1"/>
</dbReference>
<feature type="transmembrane region" description="Helical" evidence="10">
    <location>
        <begin position="467"/>
        <end position="491"/>
    </location>
</feature>
<dbReference type="InterPro" id="IPR017871">
    <property type="entry name" value="ABC_transporter-like_CS"/>
</dbReference>
<reference evidence="12" key="2">
    <citation type="submission" date="2019-01" db="EMBL/GenBank/DDBJ databases">
        <authorList>
            <person name="Lee J.-S."/>
        </authorList>
    </citation>
    <scope>NUCLEOTIDE SEQUENCE</scope>
</reference>
<evidence type="ECO:0000256" key="6">
    <source>
        <dbReference type="ARBA" id="ARBA00022840"/>
    </source>
</evidence>
<keyword evidence="3" id="KW-0813">Transport</keyword>
<proteinExistence type="evidence at transcript level"/>
<feature type="transmembrane region" description="Helical" evidence="10">
    <location>
        <begin position="392"/>
        <end position="411"/>
    </location>
</feature>
<keyword evidence="6" id="KW-0067">ATP-binding</keyword>
<dbReference type="Gene3D" id="3.40.50.300">
    <property type="entry name" value="P-loop containing nucleotide triphosphate hydrolases"/>
    <property type="match status" value="1"/>
</dbReference>
<dbReference type="GO" id="GO:0030659">
    <property type="term" value="C:cytoplasmic vesicle membrane"/>
    <property type="evidence" value="ECO:0007669"/>
    <property type="project" value="TreeGrafter"/>
</dbReference>
<dbReference type="SMART" id="SM00382">
    <property type="entry name" value="AAA"/>
    <property type="match status" value="1"/>
</dbReference>
<dbReference type="InterPro" id="IPR003439">
    <property type="entry name" value="ABC_transporter-like_ATP-bd"/>
</dbReference>
<name>A0A482J4Z8_9BILA</name>
<accession>A0A482J4Z8</accession>
<organism evidence="12">
    <name type="scientific">Brachionus rotundiformis</name>
    <dbReference type="NCBI Taxonomy" id="96890"/>
    <lineage>
        <taxon>Eukaryota</taxon>
        <taxon>Metazoa</taxon>
        <taxon>Spiralia</taxon>
        <taxon>Gnathifera</taxon>
        <taxon>Rotifera</taxon>
        <taxon>Eurotatoria</taxon>
        <taxon>Monogononta</taxon>
        <taxon>Pseudotrocha</taxon>
        <taxon>Ploima</taxon>
        <taxon>Brachionidae</taxon>
        <taxon>Brachionus</taxon>
    </lineage>
</organism>
<evidence type="ECO:0000256" key="8">
    <source>
        <dbReference type="ARBA" id="ARBA00023136"/>
    </source>
</evidence>
<dbReference type="GO" id="GO:0016887">
    <property type="term" value="F:ATP hydrolysis activity"/>
    <property type="evidence" value="ECO:0007669"/>
    <property type="project" value="InterPro"/>
</dbReference>
<evidence type="ECO:0000313" key="12">
    <source>
        <dbReference type="EMBL" id="QBP17595.1"/>
    </source>
</evidence>
<dbReference type="PROSITE" id="PS50893">
    <property type="entry name" value="ABC_TRANSPORTER_2"/>
    <property type="match status" value="1"/>
</dbReference>
<dbReference type="InterPro" id="IPR003593">
    <property type="entry name" value="AAA+_ATPase"/>
</dbReference>
<feature type="transmembrane region" description="Helical" evidence="10">
    <location>
        <begin position="503"/>
        <end position="527"/>
    </location>
</feature>
<dbReference type="Pfam" id="PF01061">
    <property type="entry name" value="ABC2_membrane"/>
    <property type="match status" value="1"/>
</dbReference>
<comment type="similarity">
    <text evidence="2">Belongs to the ABC transporter superfamily. ABCG family. Eye pigment precursor importer (TC 3.A.1.204) subfamily.</text>
</comment>
<dbReference type="GO" id="GO:0140359">
    <property type="term" value="F:ABC-type transporter activity"/>
    <property type="evidence" value="ECO:0007669"/>
    <property type="project" value="InterPro"/>
</dbReference>
<evidence type="ECO:0000256" key="4">
    <source>
        <dbReference type="ARBA" id="ARBA00022692"/>
    </source>
</evidence>
<keyword evidence="8 10" id="KW-0472">Membrane</keyword>
<feature type="domain" description="ABC transporter" evidence="11">
    <location>
        <begin position="44"/>
        <end position="298"/>
    </location>
</feature>
<dbReference type="PROSITE" id="PS00211">
    <property type="entry name" value="ABC_TRANSPORTER_1"/>
    <property type="match status" value="1"/>
</dbReference>
<dbReference type="AlphaFoldDB" id="A0A482J4Z8"/>
<feature type="transmembrane region" description="Helical" evidence="10">
    <location>
        <begin position="620"/>
        <end position="640"/>
    </location>
</feature>
<sequence>MDRKVSPTKIDLETDQINKTAFVDLKSFENENKPITLSWENINVHTPNFKDTIIGKLLCCKKDVPGKHLINNVNGVAKSGSMMAIMGASGAGKTTLLNVLNFRNRGNLKISGEVKINGTVVKSRAALTSISGYVQQDDLFIATLTVKEQLKFQAMLRMEKSATYKEKKQRVEELMLQLNLKKCESTIIGAPDQNIKGISGGERRRLAFATELITNPNLLFLDEPTSGLDSYMALTIVECMKDLVQQGKTIICTIHQPSSEVFQKFDKLCLLAEGRLAYIGDLDAAEKFFSSQGFDIPIHYNPADYYIQTLAMIPGKREESEKTISKVCSGFQESVHFSTNAQYLLEANRMAENPETRIKLKNRISYKANIFIQFIWLLWRSFLSTIRDKLSFQISIIQTIIIAILLGLIYLRIEYNQAGVQNINGIIFLFLTNTSFSNMFAVINTFPVEIPIFLREHQNGMYMVLPYYLSKIFVDLPKFILLPFIFITINYWMSNLNNDVGRFFICVGIVILVANAAVAFGSIVSALAPSATAASALSAPLLVPLMIFSGFFLNNATIPDYFIWLRYLSWFNYANELLLINQWDGVENIACNSSTTCAFRKGDDVLSYLKMEKSNYGIDFGAIVALLVGFRLISFFILFIRSFKK</sequence>
<evidence type="ECO:0000256" key="10">
    <source>
        <dbReference type="SAM" id="Phobius"/>
    </source>
</evidence>